<accession>A0ABR4DF67</accession>
<feature type="compositionally biased region" description="Polar residues" evidence="2">
    <location>
        <begin position="498"/>
        <end position="518"/>
    </location>
</feature>
<feature type="compositionally biased region" description="Pro residues" evidence="2">
    <location>
        <begin position="697"/>
        <end position="710"/>
    </location>
</feature>
<feature type="compositionally biased region" description="Pro residues" evidence="2">
    <location>
        <begin position="483"/>
        <end position="492"/>
    </location>
</feature>
<comment type="caution">
    <text evidence="3">The sequence shown here is derived from an EMBL/GenBank/DDBJ whole genome shotgun (WGS) entry which is preliminary data.</text>
</comment>
<feature type="compositionally biased region" description="Basic and acidic residues" evidence="2">
    <location>
        <begin position="519"/>
        <end position="541"/>
    </location>
</feature>
<dbReference type="RefSeq" id="XP_070867705.1">
    <property type="nucleotide sequence ID" value="XM_071010248.1"/>
</dbReference>
<evidence type="ECO:0000256" key="1">
    <source>
        <dbReference type="SAM" id="Coils"/>
    </source>
</evidence>
<dbReference type="EMBL" id="JAZGUE010000003">
    <property type="protein sequence ID" value="KAL2268981.1"/>
    <property type="molecule type" value="Genomic_DNA"/>
</dbReference>
<keyword evidence="4" id="KW-1185">Reference proteome</keyword>
<organism evidence="3 4">
    <name type="scientific">Remersonia thermophila</name>
    <dbReference type="NCBI Taxonomy" id="72144"/>
    <lineage>
        <taxon>Eukaryota</taxon>
        <taxon>Fungi</taxon>
        <taxon>Dikarya</taxon>
        <taxon>Ascomycota</taxon>
        <taxon>Pezizomycotina</taxon>
        <taxon>Sordariomycetes</taxon>
        <taxon>Sordariomycetidae</taxon>
        <taxon>Sordariales</taxon>
        <taxon>Sordariales incertae sedis</taxon>
        <taxon>Remersonia</taxon>
    </lineage>
</organism>
<feature type="region of interest" description="Disordered" evidence="2">
    <location>
        <begin position="696"/>
        <end position="725"/>
    </location>
</feature>
<evidence type="ECO:0000313" key="3">
    <source>
        <dbReference type="EMBL" id="KAL2268981.1"/>
    </source>
</evidence>
<evidence type="ECO:0000256" key="2">
    <source>
        <dbReference type="SAM" id="MobiDB-lite"/>
    </source>
</evidence>
<dbReference type="InterPro" id="IPR038765">
    <property type="entry name" value="Papain-like_cys_pep_sf"/>
</dbReference>
<evidence type="ECO:0008006" key="5">
    <source>
        <dbReference type="Google" id="ProtNLM"/>
    </source>
</evidence>
<protein>
    <recommendedName>
        <fullName evidence="5">Ubiquitin-like protease family profile domain-containing protein</fullName>
    </recommendedName>
</protein>
<feature type="region of interest" description="Disordered" evidence="2">
    <location>
        <begin position="443"/>
        <end position="597"/>
    </location>
</feature>
<gene>
    <name evidence="3" type="ORF">VTJ83DRAFT_3827</name>
</gene>
<dbReference type="GeneID" id="98124892"/>
<sequence>MSTPSTEVVSLLDQKEQNDGWSCGLHVIANTVAFLRYEALGWYRISGWNTSSPDQMRRELLDSLHYLMGISNWDPAKSNASPTTAPATNTAAPANKSKDDKEGGNSQDGKAADAAQDAEDWKAIRAVSFARAKARAAGNNSSDSAAATKEKEAAAAQLRAAEKAAKQAKARQAAKAVKVLDSYIWPNISHPVLDIHEPSQASNPTWKRQEGFVTCLNGLRKAREGMMIPDDKRLVEDGWLDGPEIYHLLERLMTWIQDQPGARLGPRQTARWWIAPDIPFTLSTEMEAQPLTDPHGFLEPQDRDEYRSKFLQARFTVHLFNFLGSHWGVIIYRRHTGDSWYFDSMPGRNALKRANEARKALEKWLRASGHPPHPNGQTVLVSTRNQVDGWSCGLHTIANAMAFLRFEVLGWDKIPAWQGTASRQMVTELLTSLHYLMGVTYPGTARPTLAPADTQKSSTKRTREGSMPKSPPKRQKTDGEGPLGPPPIPPARKPLVQVNISQAPVAETSSEAPGTKWTTHPDEEHPRKEQEKGPSDKRQENQKAPPPSSKQQEQQLPPPLPLPKKPIKMHKTAGVKPGRPSHPTPQRQQQQQQHHRSFYSAHPPLGVCKAPSGRSLHADFTAARLRAFLTRYNRLRWESLERPRDALHRAMRPVALPSSGAWRDGGSYAADVDRFRDAIRLDPAFAIHGARRITAKPPVPTGLYPPPPPKAKATTDAKAGGAMGV</sequence>
<keyword evidence="1" id="KW-0175">Coiled coil</keyword>
<name>A0ABR4DF67_9PEZI</name>
<feature type="coiled-coil region" evidence="1">
    <location>
        <begin position="144"/>
        <end position="171"/>
    </location>
</feature>
<dbReference type="Proteomes" id="UP001600064">
    <property type="component" value="Unassembled WGS sequence"/>
</dbReference>
<feature type="compositionally biased region" description="Low complexity" evidence="2">
    <location>
        <begin position="711"/>
        <end position="725"/>
    </location>
</feature>
<proteinExistence type="predicted"/>
<dbReference type="Gene3D" id="3.40.395.10">
    <property type="entry name" value="Adenoviral Proteinase, Chain A"/>
    <property type="match status" value="1"/>
</dbReference>
<dbReference type="SUPFAM" id="SSF54001">
    <property type="entry name" value="Cysteine proteinases"/>
    <property type="match status" value="1"/>
</dbReference>
<evidence type="ECO:0000313" key="4">
    <source>
        <dbReference type="Proteomes" id="UP001600064"/>
    </source>
</evidence>
<reference evidence="3 4" key="1">
    <citation type="journal article" date="2024" name="Commun. Biol.">
        <title>Comparative genomic analysis of thermophilic fungi reveals convergent evolutionary adaptations and gene losses.</title>
        <authorList>
            <person name="Steindorff A.S."/>
            <person name="Aguilar-Pontes M.V."/>
            <person name="Robinson A.J."/>
            <person name="Andreopoulos B."/>
            <person name="LaButti K."/>
            <person name="Kuo A."/>
            <person name="Mondo S."/>
            <person name="Riley R."/>
            <person name="Otillar R."/>
            <person name="Haridas S."/>
            <person name="Lipzen A."/>
            <person name="Grimwood J."/>
            <person name="Schmutz J."/>
            <person name="Clum A."/>
            <person name="Reid I.D."/>
            <person name="Moisan M.C."/>
            <person name="Butler G."/>
            <person name="Nguyen T.T.M."/>
            <person name="Dewar K."/>
            <person name="Conant G."/>
            <person name="Drula E."/>
            <person name="Henrissat B."/>
            <person name="Hansel C."/>
            <person name="Singer S."/>
            <person name="Hutchinson M.I."/>
            <person name="de Vries R.P."/>
            <person name="Natvig D.O."/>
            <person name="Powell A.J."/>
            <person name="Tsang A."/>
            <person name="Grigoriev I.V."/>
        </authorList>
    </citation>
    <scope>NUCLEOTIDE SEQUENCE [LARGE SCALE GENOMIC DNA]</scope>
    <source>
        <strain evidence="3 4">ATCC 22073</strain>
    </source>
</reference>
<feature type="region of interest" description="Disordered" evidence="2">
    <location>
        <begin position="77"/>
        <end position="117"/>
    </location>
</feature>
<feature type="compositionally biased region" description="Low complexity" evidence="2">
    <location>
        <begin position="77"/>
        <end position="95"/>
    </location>
</feature>